<dbReference type="AlphaFoldDB" id="A0A1G8KUJ0"/>
<protein>
    <submittedName>
        <fullName evidence="2">Uncharacterized protein</fullName>
    </submittedName>
</protein>
<keyword evidence="3" id="KW-1185">Reference proteome</keyword>
<dbReference type="Proteomes" id="UP000182130">
    <property type="component" value="Unassembled WGS sequence"/>
</dbReference>
<organism evidence="2 3">
    <name type="scientific">Arthrobacter cupressi</name>
    <dbReference type="NCBI Taxonomy" id="1045773"/>
    <lineage>
        <taxon>Bacteria</taxon>
        <taxon>Bacillati</taxon>
        <taxon>Actinomycetota</taxon>
        <taxon>Actinomycetes</taxon>
        <taxon>Micrococcales</taxon>
        <taxon>Micrococcaceae</taxon>
        <taxon>Arthrobacter</taxon>
    </lineage>
</organism>
<evidence type="ECO:0000313" key="2">
    <source>
        <dbReference type="EMBL" id="SDI47042.1"/>
    </source>
</evidence>
<sequence length="215" mass="23178">MVRKYLKPGNPASSKTGKFGDLKPAEPAAWRDGVPLIGDDQVYVVKHGTVYHPGWCQAVADKWATAPRGLQVAMAADVGARTPCRECVRLLKVATSPPAQMGQAPSPEPKPSDWVVPLRVIGLAHGILFLAAGPEHRARLRETAVEPATPLYVGGQRDGMVVRLDAGRAEPLLVVQMDPRATFRDGPYQARLRDPLQRSASKPFAVACIEPAPEP</sequence>
<reference evidence="3" key="1">
    <citation type="submission" date="2016-10" db="EMBL/GenBank/DDBJ databases">
        <authorList>
            <person name="Varghese N."/>
            <person name="Submissions S."/>
        </authorList>
    </citation>
    <scope>NUCLEOTIDE SEQUENCE [LARGE SCALE GENOMIC DNA]</scope>
    <source>
        <strain evidence="3">CGMCC 1.10783</strain>
    </source>
</reference>
<proteinExistence type="predicted"/>
<evidence type="ECO:0000256" key="1">
    <source>
        <dbReference type="SAM" id="MobiDB-lite"/>
    </source>
</evidence>
<feature type="region of interest" description="Disordered" evidence="1">
    <location>
        <begin position="1"/>
        <end position="24"/>
    </location>
</feature>
<evidence type="ECO:0000313" key="3">
    <source>
        <dbReference type="Proteomes" id="UP000182130"/>
    </source>
</evidence>
<gene>
    <name evidence="2" type="ORF">SAMN05216555_102366</name>
</gene>
<name>A0A1G8KUJ0_9MICC</name>
<accession>A0A1G8KUJ0</accession>
<dbReference type="EMBL" id="FNEI01000002">
    <property type="protein sequence ID" value="SDI47042.1"/>
    <property type="molecule type" value="Genomic_DNA"/>
</dbReference>